<dbReference type="Pfam" id="PF12639">
    <property type="entry name" value="Colicin-DNase"/>
    <property type="match status" value="1"/>
</dbReference>
<evidence type="ECO:0000313" key="3">
    <source>
        <dbReference type="Proteomes" id="UP000618943"/>
    </source>
</evidence>
<feature type="compositionally biased region" description="Basic and acidic residues" evidence="1">
    <location>
        <begin position="79"/>
        <end position="93"/>
    </location>
</feature>
<evidence type="ECO:0000313" key="2">
    <source>
        <dbReference type="EMBL" id="MBK3494941.1"/>
    </source>
</evidence>
<dbReference type="Proteomes" id="UP000618943">
    <property type="component" value="Unassembled WGS sequence"/>
</dbReference>
<sequence>MFKNLSRIMIMLLSVSLIISTVLSAKVFASEESSMITDNEISVTDNENNITEDDPLSPDEYLTDEEIEKLGGAESVEPDQSHFRPSDEVTRDDFETEEEYQKYQSENTYITPRLVWLIPPAIALVTRVGGKLVVKQSLKNTTKNLTIRNGALAGKKHPVTNILFDKNGFPIFPNKAQYTLPMDLLKSSNSTQFKFANQQLLIKVTTNLSYRSQFTSAQIAQIKKLQTPSGYIWNHHQNRGVLQLVDAVKHSKTGHTGGKAIWGSL</sequence>
<proteinExistence type="predicted"/>
<evidence type="ECO:0000256" key="1">
    <source>
        <dbReference type="SAM" id="MobiDB-lite"/>
    </source>
</evidence>
<dbReference type="GO" id="GO:0004519">
    <property type="term" value="F:endonuclease activity"/>
    <property type="evidence" value="ECO:0007669"/>
    <property type="project" value="UniProtKB-KW"/>
</dbReference>
<gene>
    <name evidence="2" type="ORF">JFL43_08710</name>
</gene>
<keyword evidence="2" id="KW-0255">Endonuclease</keyword>
<accession>A0ABS1H6B1</accession>
<keyword evidence="3" id="KW-1185">Reference proteome</keyword>
<feature type="region of interest" description="Disordered" evidence="1">
    <location>
        <begin position="74"/>
        <end position="100"/>
    </location>
</feature>
<dbReference type="EMBL" id="JAEOAH010000008">
    <property type="protein sequence ID" value="MBK3494941.1"/>
    <property type="molecule type" value="Genomic_DNA"/>
</dbReference>
<dbReference type="RefSeq" id="WP_200748731.1">
    <property type="nucleotide sequence ID" value="NZ_JAEOAH010000008.1"/>
</dbReference>
<comment type="caution">
    <text evidence="2">The sequence shown here is derived from an EMBL/GenBank/DDBJ whole genome shotgun (WGS) entry which is preliminary data.</text>
</comment>
<reference evidence="2 3" key="1">
    <citation type="submission" date="2020-12" db="EMBL/GenBank/DDBJ databases">
        <title>YIM B01967 draft genome.</title>
        <authorList>
            <person name="Yan X."/>
        </authorList>
    </citation>
    <scope>NUCLEOTIDE SEQUENCE [LARGE SCALE GENOMIC DNA]</scope>
    <source>
        <strain evidence="2 3">YIM B01967</strain>
    </source>
</reference>
<organism evidence="2 3">
    <name type="scientific">Viridibacillus soli</name>
    <dbReference type="NCBI Taxonomy" id="2798301"/>
    <lineage>
        <taxon>Bacteria</taxon>
        <taxon>Bacillati</taxon>
        <taxon>Bacillota</taxon>
        <taxon>Bacilli</taxon>
        <taxon>Bacillales</taxon>
        <taxon>Caryophanaceae</taxon>
        <taxon>Viridibacillus</taxon>
    </lineage>
</organism>
<keyword evidence="2" id="KW-0378">Hydrolase</keyword>
<protein>
    <submittedName>
        <fullName evidence="2">HNH endonuclease</fullName>
    </submittedName>
</protein>
<keyword evidence="2" id="KW-0540">Nuclease</keyword>
<name>A0ABS1H6B1_9BACL</name>